<evidence type="ECO:0000259" key="5">
    <source>
        <dbReference type="Pfam" id="PF21789"/>
    </source>
</evidence>
<dbReference type="GeneID" id="117640418"/>
<evidence type="ECO:0000313" key="7">
    <source>
        <dbReference type="RefSeq" id="XP_034232810.1"/>
    </source>
</evidence>
<dbReference type="Pfam" id="PF21789">
    <property type="entry name" value="TNP-like_RNaseH_C"/>
    <property type="match status" value="1"/>
</dbReference>
<dbReference type="InterPro" id="IPR048366">
    <property type="entry name" value="TNP-like_GBD"/>
</dbReference>
<evidence type="ECO:0000256" key="1">
    <source>
        <dbReference type="SAM" id="Coils"/>
    </source>
</evidence>
<organism evidence="7">
    <name type="scientific">Thrips palmi</name>
    <name type="common">Melon thrips</name>
    <dbReference type="NCBI Taxonomy" id="161013"/>
    <lineage>
        <taxon>Eukaryota</taxon>
        <taxon>Metazoa</taxon>
        <taxon>Ecdysozoa</taxon>
        <taxon>Arthropoda</taxon>
        <taxon>Hexapoda</taxon>
        <taxon>Insecta</taxon>
        <taxon>Pterygota</taxon>
        <taxon>Neoptera</taxon>
        <taxon>Paraneoptera</taxon>
        <taxon>Thysanoptera</taxon>
        <taxon>Terebrantia</taxon>
        <taxon>Thripoidea</taxon>
        <taxon>Thripidae</taxon>
        <taxon>Thrips</taxon>
    </lineage>
</organism>
<keyword evidence="1" id="KW-0175">Coiled coil</keyword>
<feature type="region of interest" description="Disordered" evidence="2">
    <location>
        <begin position="631"/>
        <end position="666"/>
    </location>
</feature>
<feature type="compositionally biased region" description="Low complexity" evidence="2">
    <location>
        <begin position="649"/>
        <end position="666"/>
    </location>
</feature>
<name>A0A6P8Y851_THRPL</name>
<dbReference type="Pfam" id="PF21787">
    <property type="entry name" value="TNP-like_RNaseH_N"/>
    <property type="match status" value="1"/>
</dbReference>
<dbReference type="RefSeq" id="XP_034232810.1">
    <property type="nucleotide sequence ID" value="XM_034376919.1"/>
</dbReference>
<dbReference type="Proteomes" id="UP000515158">
    <property type="component" value="Unplaced"/>
</dbReference>
<keyword evidence="6" id="KW-1185">Reference proteome</keyword>
<evidence type="ECO:0000259" key="4">
    <source>
        <dbReference type="Pfam" id="PF21788"/>
    </source>
</evidence>
<dbReference type="InterPro" id="IPR048367">
    <property type="entry name" value="TNP-like_RNaseH_C"/>
</dbReference>
<dbReference type="KEGG" id="tpal:117640418"/>
<evidence type="ECO:0000259" key="3">
    <source>
        <dbReference type="Pfam" id="PF21787"/>
    </source>
</evidence>
<accession>A0A6P8Y851</accession>
<sequence>MVRGLQGDWKMPVAYFAVNGTSPSDMLASLIKEVIRELRKLGLQVVASVSDQGATNQGAINELRSQCEEGKLDPVYKVDDERVVHLYDIPHVMKSMRNNLLSSDLEDELQQIVRWSYIIEFFKLDEGMCKTSKLQYSHLCPMGRNKMRVDLAAQTFSETTGCGMKTFHMLTQGTKLVGAEPTIEFILTMDQLFDSMNGPGRKDAPKAKRQNVTEDSFHHAFWREMIPKIEKWVFIRKSSGVRHIPPCLKGLIDNLRGLEWIWKVVKKLGFTSLKLRNLNQDPLENYFGQIRQSCGSNSDPTLAQFVGAMKVCLVQQITSGRNQNCEDDGASFLADFGALINEWSVPTTRAEVTPTLIRGCRPEEINNTLVNKLTRQAPSLNCATMCTKILAATERCKNCYRFLSSNEDSTDFTLQLMLEKTSGLDKPSPYFTNFYLTAQKIVAQKWNEIGWKQNLVKNIKYLLSEETSLLEWVDCEIHSDLVQELLLHLSATRIVQLKCSAFNTSIKEQKVRRTRQAEMSKKSQNVAEDFGIEAIDPRDFSILTGLPGIDGNVLKKLQSHNPLLTSKQNLDNALHHEENGESELVQQNEQLDDPSIPIADASTETASEIVLSTFGDEFSLLDAFEAVATPSDLSPNPVSEPSTSSILHPPSTSSKPPSSSHAPVPSSLKMLQDQANTSNNEIDRLEETVRQGKAQKLTLPQLKAVLKARGVKGYSRLNKEGLVKLVNKC</sequence>
<feature type="coiled-coil region" evidence="1">
    <location>
        <begin position="668"/>
        <end position="695"/>
    </location>
</feature>
<gene>
    <name evidence="7" type="primary">LOC117640418</name>
</gene>
<protein>
    <submittedName>
        <fullName evidence="7">Uncharacterized protein LOC117640418</fullName>
    </submittedName>
</protein>
<feature type="domain" description="Transposable element P transposase-like GTP-binding insertion" evidence="4">
    <location>
        <begin position="91"/>
        <end position="198"/>
    </location>
</feature>
<evidence type="ECO:0000256" key="2">
    <source>
        <dbReference type="SAM" id="MobiDB-lite"/>
    </source>
</evidence>
<dbReference type="AlphaFoldDB" id="A0A6P8Y851"/>
<dbReference type="Pfam" id="PF21788">
    <property type="entry name" value="TNP-like_GBD"/>
    <property type="match status" value="1"/>
</dbReference>
<feature type="domain" description="Transposable element P transposase-like RNase H" evidence="3">
    <location>
        <begin position="1"/>
        <end position="63"/>
    </location>
</feature>
<evidence type="ECO:0000313" key="6">
    <source>
        <dbReference type="Proteomes" id="UP000515158"/>
    </source>
</evidence>
<feature type="compositionally biased region" description="Polar residues" evidence="2">
    <location>
        <begin position="631"/>
        <end position="646"/>
    </location>
</feature>
<dbReference type="InParanoid" id="A0A6P8Y851"/>
<dbReference type="OrthoDB" id="7474070at2759"/>
<dbReference type="InterPro" id="IPR048365">
    <property type="entry name" value="TNP-like_RNaseH_N"/>
</dbReference>
<proteinExistence type="predicted"/>
<reference evidence="7" key="1">
    <citation type="submission" date="2025-08" db="UniProtKB">
        <authorList>
            <consortium name="RefSeq"/>
        </authorList>
    </citation>
    <scope>IDENTIFICATION</scope>
    <source>
        <tissue evidence="7">Total insect</tissue>
    </source>
</reference>
<feature type="domain" description="Transposable element P transposase-like RNase H C-terminal" evidence="5">
    <location>
        <begin position="278"/>
        <end position="310"/>
    </location>
</feature>